<dbReference type="GO" id="GO:0016757">
    <property type="term" value="F:glycosyltransferase activity"/>
    <property type="evidence" value="ECO:0007669"/>
    <property type="project" value="UniProtKB-KW"/>
</dbReference>
<sequence>MKIAFAIVTLFSAGGLQRDCMALAARLAERGHDVTIFAERQKGEIPAGLKVELLRNLALSNHRRDLKFAEAVVRRCAGQFDRLVGFGKLLDLDVIYCADPCLAVRRVGWLAGLGSRRRTQLRLEASSFKQGQKTTCLLLSANQARDFRAAWSTEPRRIEVLPPTIDRARRHPEFRTDGTRERLRDSLGIGEETLLWLAIANQPNVKGLDRTLVAMKGIPQARLAIAGIQPNSKQAGQVRGWARGVGVADRVEMLGYRADIPELMAAADLLVHPARYDTTGTVIVESLINGLPVITTAECGYAPHVTKADAGMVIPSPFDQEALTAALGAAMSAGKRNRWSRNGIAYGAAEQLYDGLDRAADLIENPRPAAATSSSS</sequence>
<reference evidence="3 4" key="1">
    <citation type="submission" date="2024-09" db="EMBL/GenBank/DDBJ databases">
        <authorList>
            <person name="Sun Q."/>
            <person name="Mori K."/>
        </authorList>
    </citation>
    <scope>NUCLEOTIDE SEQUENCE [LARGE SCALE GENOMIC DNA]</scope>
    <source>
        <strain evidence="3 4">KCTC 23279</strain>
    </source>
</reference>
<evidence type="ECO:0000259" key="2">
    <source>
        <dbReference type="Pfam" id="PF13439"/>
    </source>
</evidence>
<organism evidence="3 4">
    <name type="scientific">Rhodopseudomonas telluris</name>
    <dbReference type="NCBI Taxonomy" id="644215"/>
    <lineage>
        <taxon>Bacteria</taxon>
        <taxon>Pseudomonadati</taxon>
        <taxon>Pseudomonadota</taxon>
        <taxon>Alphaproteobacteria</taxon>
        <taxon>Hyphomicrobiales</taxon>
        <taxon>Nitrobacteraceae</taxon>
        <taxon>Rhodopseudomonas</taxon>
    </lineage>
</organism>
<evidence type="ECO:0000259" key="1">
    <source>
        <dbReference type="Pfam" id="PF00534"/>
    </source>
</evidence>
<dbReference type="PANTHER" id="PTHR12526:SF641">
    <property type="entry name" value="LIPOPOLYSACCHARIDE CORE BIOSYNTHESIS PROTEIN RFAG"/>
    <property type="match status" value="1"/>
</dbReference>
<dbReference type="SUPFAM" id="SSF53756">
    <property type="entry name" value="UDP-Glycosyltransferase/glycogen phosphorylase"/>
    <property type="match status" value="1"/>
</dbReference>
<evidence type="ECO:0000313" key="3">
    <source>
        <dbReference type="EMBL" id="MFC0242779.1"/>
    </source>
</evidence>
<dbReference type="Pfam" id="PF00534">
    <property type="entry name" value="Glycos_transf_1"/>
    <property type="match status" value="1"/>
</dbReference>
<dbReference type="Gene3D" id="3.40.50.2000">
    <property type="entry name" value="Glycogen Phosphorylase B"/>
    <property type="match status" value="2"/>
</dbReference>
<dbReference type="PANTHER" id="PTHR12526">
    <property type="entry name" value="GLYCOSYLTRANSFERASE"/>
    <property type="match status" value="1"/>
</dbReference>
<feature type="domain" description="Glycosyltransferase subfamily 4-like N-terminal" evidence="2">
    <location>
        <begin position="14"/>
        <end position="169"/>
    </location>
</feature>
<name>A0ABV6EX15_9BRAD</name>
<feature type="domain" description="Glycosyl transferase family 1" evidence="1">
    <location>
        <begin position="180"/>
        <end position="343"/>
    </location>
</feature>
<gene>
    <name evidence="3" type="ORF">ACFFJ6_19970</name>
</gene>
<accession>A0ABV6EX15</accession>
<keyword evidence="3" id="KW-0808">Transferase</keyword>
<dbReference type="Proteomes" id="UP001589775">
    <property type="component" value="Unassembled WGS sequence"/>
</dbReference>
<dbReference type="EMBL" id="JBHLWM010000008">
    <property type="protein sequence ID" value="MFC0242779.1"/>
    <property type="molecule type" value="Genomic_DNA"/>
</dbReference>
<proteinExistence type="predicted"/>
<protein>
    <submittedName>
        <fullName evidence="3">Glycosyltransferase family 4 protein</fullName>
        <ecNumber evidence="3">2.4.-.-</ecNumber>
    </submittedName>
</protein>
<dbReference type="InterPro" id="IPR001296">
    <property type="entry name" value="Glyco_trans_1"/>
</dbReference>
<dbReference type="RefSeq" id="WP_378391075.1">
    <property type="nucleotide sequence ID" value="NZ_JBHLWM010000008.1"/>
</dbReference>
<keyword evidence="4" id="KW-1185">Reference proteome</keyword>
<dbReference type="Pfam" id="PF13439">
    <property type="entry name" value="Glyco_transf_4"/>
    <property type="match status" value="1"/>
</dbReference>
<keyword evidence="3" id="KW-0328">Glycosyltransferase</keyword>
<comment type="caution">
    <text evidence="3">The sequence shown here is derived from an EMBL/GenBank/DDBJ whole genome shotgun (WGS) entry which is preliminary data.</text>
</comment>
<dbReference type="EC" id="2.4.-.-" evidence="3"/>
<dbReference type="InterPro" id="IPR028098">
    <property type="entry name" value="Glyco_trans_4-like_N"/>
</dbReference>
<evidence type="ECO:0000313" key="4">
    <source>
        <dbReference type="Proteomes" id="UP001589775"/>
    </source>
</evidence>
<dbReference type="CDD" id="cd03801">
    <property type="entry name" value="GT4_PimA-like"/>
    <property type="match status" value="1"/>
</dbReference>